<organism evidence="5 6">
    <name type="scientific">Rugamonas rivuli</name>
    <dbReference type="NCBI Taxonomy" id="2743358"/>
    <lineage>
        <taxon>Bacteria</taxon>
        <taxon>Pseudomonadati</taxon>
        <taxon>Pseudomonadota</taxon>
        <taxon>Betaproteobacteria</taxon>
        <taxon>Burkholderiales</taxon>
        <taxon>Oxalobacteraceae</taxon>
        <taxon>Telluria group</taxon>
        <taxon>Rugamonas</taxon>
    </lineage>
</organism>
<dbReference type="AlphaFoldDB" id="A0A843SG11"/>
<comment type="caution">
    <text evidence="5">The sequence shown here is derived from an EMBL/GenBank/DDBJ whole genome shotgun (WGS) entry which is preliminary data.</text>
</comment>
<dbReference type="EMBL" id="WHUF01000004">
    <property type="protein sequence ID" value="MQA21408.1"/>
    <property type="molecule type" value="Genomic_DNA"/>
</dbReference>
<accession>A0A843SG11</accession>
<name>A0A843SG11_9BURK</name>
<comment type="subcellular location">
    <subcellularLocation>
        <location evidence="1">Cytoplasm</location>
    </subcellularLocation>
</comment>
<reference evidence="5 6" key="1">
    <citation type="submission" date="2019-10" db="EMBL/GenBank/DDBJ databases">
        <title>Two novel species isolated from a subtropical stream in China.</title>
        <authorList>
            <person name="Lu H."/>
        </authorList>
    </citation>
    <scope>NUCLEOTIDE SEQUENCE [LARGE SCALE GENOMIC DNA]</scope>
    <source>
        <strain evidence="5 6">FT103W</strain>
    </source>
</reference>
<feature type="domain" description="STM1-like N-terminal" evidence="4">
    <location>
        <begin position="25"/>
        <end position="60"/>
    </location>
</feature>
<dbReference type="Proteomes" id="UP000444318">
    <property type="component" value="Unassembled WGS sequence"/>
</dbReference>
<dbReference type="GO" id="GO:0005737">
    <property type="term" value="C:cytoplasm"/>
    <property type="evidence" value="ECO:0007669"/>
    <property type="project" value="UniProtKB-SubCell"/>
</dbReference>
<keyword evidence="2" id="KW-0963">Cytoplasm</keyword>
<evidence type="ECO:0000256" key="2">
    <source>
        <dbReference type="ARBA" id="ARBA00022490"/>
    </source>
</evidence>
<protein>
    <recommendedName>
        <fullName evidence="4">STM1-like N-terminal domain-containing protein</fullName>
    </recommendedName>
</protein>
<sequence length="134" mass="14508">MYNFKQILTCHRIVRRIACLFFILSAPNPPTKETARTHATHKKTPTPPAPPAAQRQRPADAGRLADAGSADLPARYRHRRRHFLFPLPGGADRAGGLVPRAARGAAVRHAVERGAGGRLHADAHAPRKPLSAAL</sequence>
<proteinExistence type="predicted"/>
<dbReference type="Pfam" id="PF09598">
    <property type="entry name" value="Stm1_N"/>
    <property type="match status" value="1"/>
</dbReference>
<keyword evidence="6" id="KW-1185">Reference proteome</keyword>
<evidence type="ECO:0000259" key="4">
    <source>
        <dbReference type="Pfam" id="PF09598"/>
    </source>
</evidence>
<evidence type="ECO:0000256" key="1">
    <source>
        <dbReference type="ARBA" id="ARBA00004496"/>
    </source>
</evidence>
<feature type="region of interest" description="Disordered" evidence="3">
    <location>
        <begin position="30"/>
        <end position="72"/>
    </location>
</feature>
<dbReference type="InterPro" id="IPR019084">
    <property type="entry name" value="STM1-like_N"/>
</dbReference>
<evidence type="ECO:0000313" key="5">
    <source>
        <dbReference type="EMBL" id="MQA21408.1"/>
    </source>
</evidence>
<gene>
    <name evidence="5" type="ORF">GEV01_17960</name>
</gene>
<evidence type="ECO:0000313" key="6">
    <source>
        <dbReference type="Proteomes" id="UP000444318"/>
    </source>
</evidence>
<evidence type="ECO:0000256" key="3">
    <source>
        <dbReference type="SAM" id="MobiDB-lite"/>
    </source>
</evidence>